<evidence type="ECO:0000256" key="5">
    <source>
        <dbReference type="ARBA" id="ARBA00023015"/>
    </source>
</evidence>
<dbReference type="InterPro" id="IPR009057">
    <property type="entry name" value="Homeodomain-like_sf"/>
</dbReference>
<organism evidence="11 12">
    <name type="scientific">Cohnella boryungensis</name>
    <dbReference type="NCBI Taxonomy" id="768479"/>
    <lineage>
        <taxon>Bacteria</taxon>
        <taxon>Bacillati</taxon>
        <taxon>Bacillota</taxon>
        <taxon>Bacilli</taxon>
        <taxon>Bacillales</taxon>
        <taxon>Paenibacillaceae</taxon>
        <taxon>Cohnella</taxon>
    </lineage>
</organism>
<dbReference type="CDD" id="cd17536">
    <property type="entry name" value="REC_YesN-like"/>
    <property type="match status" value="1"/>
</dbReference>
<dbReference type="Gene3D" id="1.10.10.60">
    <property type="entry name" value="Homeodomain-like"/>
    <property type="match status" value="2"/>
</dbReference>
<dbReference type="Proteomes" id="UP001595755">
    <property type="component" value="Unassembled WGS sequence"/>
</dbReference>
<dbReference type="PRINTS" id="PR00032">
    <property type="entry name" value="HTHARAC"/>
</dbReference>
<dbReference type="InterPro" id="IPR018060">
    <property type="entry name" value="HTH_AraC"/>
</dbReference>
<evidence type="ECO:0000259" key="10">
    <source>
        <dbReference type="PROSITE" id="PS50110"/>
    </source>
</evidence>
<proteinExistence type="predicted"/>
<dbReference type="InterPro" id="IPR020449">
    <property type="entry name" value="Tscrpt_reg_AraC-type_HTH"/>
</dbReference>
<evidence type="ECO:0000313" key="12">
    <source>
        <dbReference type="Proteomes" id="UP001595755"/>
    </source>
</evidence>
<feature type="domain" description="Response regulatory" evidence="10">
    <location>
        <begin position="3"/>
        <end position="120"/>
    </location>
</feature>
<dbReference type="SMART" id="SM00448">
    <property type="entry name" value="REC"/>
    <property type="match status" value="1"/>
</dbReference>
<evidence type="ECO:0000256" key="7">
    <source>
        <dbReference type="ARBA" id="ARBA00023163"/>
    </source>
</evidence>
<keyword evidence="6" id="KW-0238">DNA-binding</keyword>
<evidence type="ECO:0000256" key="2">
    <source>
        <dbReference type="ARBA" id="ARBA00022490"/>
    </source>
</evidence>
<sequence length="466" mass="53066">MIRAVVIDDEKLVRKGFISLIDWSRFGIVMVGEAGDGKTALELLEKTEADLLFVDITMPGMSGFDVIRQVRVRFPRLKSVVLTCHHEFDFVQEALRLGAIDYIVKTLFEMDNADEVINRIVERFEWEVGSQASLLADSAQKRMSTPTAVLFVPLAHERSSAPLYRIGFVRRNPLEELEGMWMTQLVHPNALEELGTELGEEWFRSWQVGIVSGLEGLTVEEVRRTAEGSLTNALFYASDPASPVRLAYKELKELESRRNASGSDLDAGADLKWTLYPAEWSAFLREMEERRPTKEALHRYAEALCRNWGGMLIHASHAAAMLAESGANRTWVDWKSWLRRFADLVQLRMVELSLTKEVMLCIIRAIRYMKANAGLKINQADVSEYANMSRSYFSQCFARMAGEPFGTVLRNMRIDKAKTLLLESSAPIYEIASMAGFEDDKYFSKLFRERVGKLPTEYRAERGKFV</sequence>
<evidence type="ECO:0000313" key="11">
    <source>
        <dbReference type="EMBL" id="MFC4302612.1"/>
    </source>
</evidence>
<dbReference type="Gene3D" id="3.40.50.2300">
    <property type="match status" value="1"/>
</dbReference>
<reference evidence="12" key="1">
    <citation type="journal article" date="2019" name="Int. J. Syst. Evol. Microbiol.">
        <title>The Global Catalogue of Microorganisms (GCM) 10K type strain sequencing project: providing services to taxonomists for standard genome sequencing and annotation.</title>
        <authorList>
            <consortium name="The Broad Institute Genomics Platform"/>
            <consortium name="The Broad Institute Genome Sequencing Center for Infectious Disease"/>
            <person name="Wu L."/>
            <person name="Ma J."/>
        </authorList>
    </citation>
    <scope>NUCLEOTIDE SEQUENCE [LARGE SCALE GENOMIC DNA]</scope>
    <source>
        <strain evidence="12">CGMCC 4.1641</strain>
    </source>
</reference>
<keyword evidence="4" id="KW-0902">Two-component regulatory system</keyword>
<dbReference type="SMART" id="SM00342">
    <property type="entry name" value="HTH_ARAC"/>
    <property type="match status" value="1"/>
</dbReference>
<evidence type="ECO:0000256" key="3">
    <source>
        <dbReference type="ARBA" id="ARBA00022553"/>
    </source>
</evidence>
<dbReference type="PANTHER" id="PTHR42713">
    <property type="entry name" value="HISTIDINE KINASE-RELATED"/>
    <property type="match status" value="1"/>
</dbReference>
<protein>
    <submittedName>
        <fullName evidence="11">Response regulator</fullName>
    </submittedName>
</protein>
<dbReference type="InterPro" id="IPR001789">
    <property type="entry name" value="Sig_transdc_resp-reg_receiver"/>
</dbReference>
<dbReference type="RefSeq" id="WP_204604387.1">
    <property type="nucleotide sequence ID" value="NZ_JBHSED010000004.1"/>
</dbReference>
<dbReference type="InterPro" id="IPR018062">
    <property type="entry name" value="HTH_AraC-typ_CS"/>
</dbReference>
<dbReference type="PANTHER" id="PTHR42713:SF3">
    <property type="entry name" value="TRANSCRIPTIONAL REGULATORY PROTEIN HPTR"/>
    <property type="match status" value="1"/>
</dbReference>
<name>A0ABV8S6L3_9BACL</name>
<dbReference type="PROSITE" id="PS01124">
    <property type="entry name" value="HTH_ARAC_FAMILY_2"/>
    <property type="match status" value="1"/>
</dbReference>
<dbReference type="Pfam" id="PF12833">
    <property type="entry name" value="HTH_18"/>
    <property type="match status" value="1"/>
</dbReference>
<evidence type="ECO:0000256" key="1">
    <source>
        <dbReference type="ARBA" id="ARBA00004496"/>
    </source>
</evidence>
<evidence type="ECO:0000256" key="8">
    <source>
        <dbReference type="PROSITE-ProRule" id="PRU00169"/>
    </source>
</evidence>
<dbReference type="Pfam" id="PF00072">
    <property type="entry name" value="Response_reg"/>
    <property type="match status" value="1"/>
</dbReference>
<gene>
    <name evidence="11" type="ORF">ACFO1S_04050</name>
</gene>
<comment type="subcellular location">
    <subcellularLocation>
        <location evidence="1">Cytoplasm</location>
    </subcellularLocation>
</comment>
<keyword evidence="12" id="KW-1185">Reference proteome</keyword>
<dbReference type="InterPro" id="IPR011006">
    <property type="entry name" value="CheY-like_superfamily"/>
</dbReference>
<dbReference type="InterPro" id="IPR051552">
    <property type="entry name" value="HptR"/>
</dbReference>
<feature type="modified residue" description="4-aspartylphosphate" evidence="8">
    <location>
        <position position="55"/>
    </location>
</feature>
<keyword evidence="3 8" id="KW-0597">Phosphoprotein</keyword>
<keyword evidence="7" id="KW-0804">Transcription</keyword>
<keyword evidence="5" id="KW-0805">Transcription regulation</keyword>
<dbReference type="PROSITE" id="PS00041">
    <property type="entry name" value="HTH_ARAC_FAMILY_1"/>
    <property type="match status" value="1"/>
</dbReference>
<dbReference type="SUPFAM" id="SSF46689">
    <property type="entry name" value="Homeodomain-like"/>
    <property type="match status" value="1"/>
</dbReference>
<dbReference type="SUPFAM" id="SSF52172">
    <property type="entry name" value="CheY-like"/>
    <property type="match status" value="1"/>
</dbReference>
<evidence type="ECO:0000259" key="9">
    <source>
        <dbReference type="PROSITE" id="PS01124"/>
    </source>
</evidence>
<keyword evidence="2" id="KW-0963">Cytoplasm</keyword>
<dbReference type="EMBL" id="JBHSED010000004">
    <property type="protein sequence ID" value="MFC4302612.1"/>
    <property type="molecule type" value="Genomic_DNA"/>
</dbReference>
<comment type="caution">
    <text evidence="11">The sequence shown here is derived from an EMBL/GenBank/DDBJ whole genome shotgun (WGS) entry which is preliminary data.</text>
</comment>
<accession>A0ABV8S6L3</accession>
<evidence type="ECO:0000256" key="6">
    <source>
        <dbReference type="ARBA" id="ARBA00023125"/>
    </source>
</evidence>
<evidence type="ECO:0000256" key="4">
    <source>
        <dbReference type="ARBA" id="ARBA00023012"/>
    </source>
</evidence>
<feature type="domain" description="HTH araC/xylS-type" evidence="9">
    <location>
        <begin position="363"/>
        <end position="461"/>
    </location>
</feature>
<dbReference type="PROSITE" id="PS50110">
    <property type="entry name" value="RESPONSE_REGULATORY"/>
    <property type="match status" value="1"/>
</dbReference>